<accession>A0A8S0PAR7</accession>
<evidence type="ECO:0008006" key="3">
    <source>
        <dbReference type="Google" id="ProtNLM"/>
    </source>
</evidence>
<evidence type="ECO:0000313" key="1">
    <source>
        <dbReference type="EMBL" id="CAA2937901.1"/>
    </source>
</evidence>
<dbReference type="InterPro" id="IPR029058">
    <property type="entry name" value="AB_hydrolase_fold"/>
</dbReference>
<comment type="caution">
    <text evidence="1">The sequence shown here is derived from an EMBL/GenBank/DDBJ whole genome shotgun (WGS) entry which is preliminary data.</text>
</comment>
<dbReference type="PANTHER" id="PTHR12265">
    <property type="entry name" value="TRANSMEMBRANE PROTEIN 53"/>
    <property type="match status" value="1"/>
</dbReference>
<gene>
    <name evidence="1" type="ORF">OLEA9_A114817</name>
</gene>
<dbReference type="Proteomes" id="UP000594638">
    <property type="component" value="Unassembled WGS sequence"/>
</dbReference>
<dbReference type="EMBL" id="CACTIH010000030">
    <property type="protein sequence ID" value="CAA2937901.1"/>
    <property type="molecule type" value="Genomic_DNA"/>
</dbReference>
<evidence type="ECO:0000313" key="2">
    <source>
        <dbReference type="Proteomes" id="UP000594638"/>
    </source>
</evidence>
<proteinExistence type="predicted"/>
<name>A0A8S0PAR7_OLEEU</name>
<organism evidence="1 2">
    <name type="scientific">Olea europaea subsp. europaea</name>
    <dbReference type="NCBI Taxonomy" id="158383"/>
    <lineage>
        <taxon>Eukaryota</taxon>
        <taxon>Viridiplantae</taxon>
        <taxon>Streptophyta</taxon>
        <taxon>Embryophyta</taxon>
        <taxon>Tracheophyta</taxon>
        <taxon>Spermatophyta</taxon>
        <taxon>Magnoliopsida</taxon>
        <taxon>eudicotyledons</taxon>
        <taxon>Gunneridae</taxon>
        <taxon>Pentapetalae</taxon>
        <taxon>asterids</taxon>
        <taxon>lamiids</taxon>
        <taxon>Lamiales</taxon>
        <taxon>Oleaceae</taxon>
        <taxon>Oleeae</taxon>
        <taxon>Olea</taxon>
    </lineage>
</organism>
<sequence length="409" mass="46008">MESSARIFRSSSRYLTHSSLKNPSLEFSFTKIIQHPRSRLPLPCVSSFRPTQFHPHCHPGLKFFSSQTHSLSRFFLGSLSTFQTPHLSISQDHFSRIFSGPKGKSSEWNFALGRGIKGENTGIVDDEGPEVTVVLLGWLGAKRKHLRRYVELYNEMGIHAVTFVASVMDVLSFDLGRRLEERIAGLTCELSSWLSESENDGRERFLIFHTFSNTGWLAFGAVLDNLKDRQDSLGKIKGCIVDSGGDPNIDPKVWAAGFTTALLKKSSSTTYPLGDAGERTELEIGITGSKIPQKEPLLIEVLLLSAFERLFSFLLNLPDVNKRLMKIVSTLSKNQPPCPQLYLYSTADKVIPFQAVESFIEDQRRIGKPVSSYNFGSSPHVDHYRTFPDVYTSQLRKFLKDCLFVVGKF</sequence>
<dbReference type="AlphaFoldDB" id="A0A8S0PAR7"/>
<dbReference type="Pfam" id="PF05705">
    <property type="entry name" value="DUF829"/>
    <property type="match status" value="1"/>
</dbReference>
<reference evidence="1 2" key="1">
    <citation type="submission" date="2019-12" db="EMBL/GenBank/DDBJ databases">
        <authorList>
            <person name="Alioto T."/>
            <person name="Alioto T."/>
            <person name="Gomez Garrido J."/>
        </authorList>
    </citation>
    <scope>NUCLEOTIDE SEQUENCE [LARGE SCALE GENOMIC DNA]</scope>
</reference>
<dbReference type="InterPro" id="IPR008547">
    <property type="entry name" value="DUF829_TMEM53"/>
</dbReference>
<dbReference type="Gramene" id="OE9A114817T1">
    <property type="protein sequence ID" value="OE9A114817C1"/>
    <property type="gene ID" value="OE9A114817"/>
</dbReference>
<protein>
    <recommendedName>
        <fullName evidence="3">Transmembrane protein 53</fullName>
    </recommendedName>
</protein>
<dbReference type="SUPFAM" id="SSF53474">
    <property type="entry name" value="alpha/beta-Hydrolases"/>
    <property type="match status" value="1"/>
</dbReference>
<keyword evidence="2" id="KW-1185">Reference proteome</keyword>
<dbReference type="PANTHER" id="PTHR12265:SF11">
    <property type="entry name" value="ALPHA_BETA-HYDROLASES SUPERFAMILY PROTEIN"/>
    <property type="match status" value="1"/>
</dbReference>
<dbReference type="OrthoDB" id="77878at2759"/>